<evidence type="ECO:0000313" key="2">
    <source>
        <dbReference type="EMBL" id="EQD40142.1"/>
    </source>
</evidence>
<feature type="domain" description="Histone deacetylase" evidence="1">
    <location>
        <begin position="6"/>
        <end position="201"/>
    </location>
</feature>
<dbReference type="EMBL" id="AUZY01010008">
    <property type="protein sequence ID" value="EQD40142.1"/>
    <property type="molecule type" value="Genomic_DNA"/>
</dbReference>
<dbReference type="Pfam" id="PF00850">
    <property type="entry name" value="Hist_deacetyl"/>
    <property type="match status" value="1"/>
</dbReference>
<proteinExistence type="predicted"/>
<name>T0Z7Q3_9ZZZZ</name>
<dbReference type="AlphaFoldDB" id="T0Z7Q3"/>
<dbReference type="PANTHER" id="PTHR10625">
    <property type="entry name" value="HISTONE DEACETYLASE HDAC1-RELATED"/>
    <property type="match status" value="1"/>
</dbReference>
<dbReference type="Gene3D" id="3.40.800.20">
    <property type="entry name" value="Histone deacetylase domain"/>
    <property type="match status" value="1"/>
</dbReference>
<dbReference type="EC" id="3.5.1.98" evidence="2"/>
<dbReference type="InterPro" id="IPR023696">
    <property type="entry name" value="Ureohydrolase_dom_sf"/>
</dbReference>
<dbReference type="InterPro" id="IPR000286">
    <property type="entry name" value="HDACs"/>
</dbReference>
<dbReference type="InterPro" id="IPR023801">
    <property type="entry name" value="His_deacetylse_dom"/>
</dbReference>
<evidence type="ECO:0000259" key="1">
    <source>
        <dbReference type="Pfam" id="PF00850"/>
    </source>
</evidence>
<keyword evidence="2" id="KW-0378">Hydrolase</keyword>
<reference evidence="2" key="1">
    <citation type="submission" date="2013-08" db="EMBL/GenBank/DDBJ databases">
        <authorList>
            <person name="Mendez C."/>
            <person name="Richter M."/>
            <person name="Ferrer M."/>
            <person name="Sanchez J."/>
        </authorList>
    </citation>
    <scope>NUCLEOTIDE SEQUENCE</scope>
</reference>
<feature type="non-terminal residue" evidence="2">
    <location>
        <position position="1"/>
    </location>
</feature>
<dbReference type="SUPFAM" id="SSF52768">
    <property type="entry name" value="Arginase/deacetylase"/>
    <property type="match status" value="1"/>
</dbReference>
<reference evidence="2" key="2">
    <citation type="journal article" date="2014" name="ISME J.">
        <title>Microbial stratification in low pH oxic and suboxic macroscopic growths along an acid mine drainage.</title>
        <authorList>
            <person name="Mendez-Garcia C."/>
            <person name="Mesa V."/>
            <person name="Sprenger R.R."/>
            <person name="Richter M."/>
            <person name="Diez M.S."/>
            <person name="Solano J."/>
            <person name="Bargiela R."/>
            <person name="Golyshina O.V."/>
            <person name="Manteca A."/>
            <person name="Ramos J.L."/>
            <person name="Gallego J.R."/>
            <person name="Llorente I."/>
            <person name="Martins Dos Santos V.A."/>
            <person name="Jensen O.N."/>
            <person name="Pelaez A.I."/>
            <person name="Sanchez J."/>
            <person name="Ferrer M."/>
        </authorList>
    </citation>
    <scope>NUCLEOTIDE SEQUENCE</scope>
</reference>
<dbReference type="GO" id="GO:0141221">
    <property type="term" value="F:histone deacetylase activity, hydrolytic mechanism"/>
    <property type="evidence" value="ECO:0007669"/>
    <property type="project" value="UniProtKB-EC"/>
</dbReference>
<protein>
    <submittedName>
        <fullName evidence="2">Histone deacetylase superfamily</fullName>
        <ecNumber evidence="2">3.5.1.98</ecNumber>
    </submittedName>
</protein>
<accession>T0Z7Q3</accession>
<dbReference type="GO" id="GO:0040029">
    <property type="term" value="P:epigenetic regulation of gene expression"/>
    <property type="evidence" value="ECO:0007669"/>
    <property type="project" value="TreeGrafter"/>
</dbReference>
<organism evidence="2">
    <name type="scientific">mine drainage metagenome</name>
    <dbReference type="NCBI Taxonomy" id="410659"/>
    <lineage>
        <taxon>unclassified sequences</taxon>
        <taxon>metagenomes</taxon>
        <taxon>ecological metagenomes</taxon>
    </lineage>
</organism>
<gene>
    <name evidence="2" type="ORF">B1B_15051</name>
</gene>
<sequence length="277" mass="29869">QGRVGHAVNPAGGLHHAHPSGASGFCILNDLAVTLRQALDGPDAYSRVAYVDLDAHHGDGVMYGFYEDGRVLDIDFHQDGRTLFPGTGFPAEAGRGDGAGLKANLPLPPGAGDEAAVRLFDRVVPPLLREFRPELIVLQTGVDAHVGDPLAHLQYTLGGYRQMVGRVHALAHELSGGRLLQTGGGGYLAENVSRVLAATASDLAGRPVCRRAGQPLPARWRADFEAEFGYPSPRHWDETVPLSRSPWRKESEEALIHRLEESLGTRFPEPESGSDQR</sequence>
<comment type="caution">
    <text evidence="2">The sequence shown here is derived from an EMBL/GenBank/DDBJ whole genome shotgun (WGS) entry which is preliminary data.</text>
</comment>
<dbReference type="InterPro" id="IPR037138">
    <property type="entry name" value="His_deacetylse_dom_sf"/>
</dbReference>
<dbReference type="PRINTS" id="PR01270">
    <property type="entry name" value="HDASUPER"/>
</dbReference>
<dbReference type="PANTHER" id="PTHR10625:SF10">
    <property type="entry name" value="HISTONE DEACETYLASE HDAC1"/>
    <property type="match status" value="1"/>
</dbReference>